<dbReference type="Proteomes" id="UP000001075">
    <property type="component" value="Unassembled WGS sequence"/>
</dbReference>
<gene>
    <name evidence="2" type="ORF">I79_002634</name>
</gene>
<sequence length="73" mass="8026">MVFPLQEVAQVDGSGKVHVPSSLSKLSDRKKMESYTANPSTSIKELQPTAQPPSFIFHDVCMILTNSFLPESC</sequence>
<evidence type="ECO:0000313" key="3">
    <source>
        <dbReference type="Proteomes" id="UP000001075"/>
    </source>
</evidence>
<dbReference type="AlphaFoldDB" id="G3GXY9"/>
<evidence type="ECO:0000256" key="1">
    <source>
        <dbReference type="SAM" id="MobiDB-lite"/>
    </source>
</evidence>
<proteinExistence type="predicted"/>
<organism evidence="2 3">
    <name type="scientific">Cricetulus griseus</name>
    <name type="common">Chinese hamster</name>
    <name type="synonym">Cricetulus barabensis griseus</name>
    <dbReference type="NCBI Taxonomy" id="10029"/>
    <lineage>
        <taxon>Eukaryota</taxon>
        <taxon>Metazoa</taxon>
        <taxon>Chordata</taxon>
        <taxon>Craniata</taxon>
        <taxon>Vertebrata</taxon>
        <taxon>Euteleostomi</taxon>
        <taxon>Mammalia</taxon>
        <taxon>Eutheria</taxon>
        <taxon>Euarchontoglires</taxon>
        <taxon>Glires</taxon>
        <taxon>Rodentia</taxon>
        <taxon>Myomorpha</taxon>
        <taxon>Muroidea</taxon>
        <taxon>Cricetidae</taxon>
        <taxon>Cricetinae</taxon>
        <taxon>Cricetulus</taxon>
    </lineage>
</organism>
<name>G3GXY9_CRIGR</name>
<feature type="region of interest" description="Disordered" evidence="1">
    <location>
        <begin position="20"/>
        <end position="47"/>
    </location>
</feature>
<dbReference type="InParanoid" id="G3GXY9"/>
<protein>
    <submittedName>
        <fullName evidence="2">Uncharacterized protein</fullName>
    </submittedName>
</protein>
<accession>G3GXY9</accession>
<reference evidence="3" key="1">
    <citation type="journal article" date="2011" name="Nat. Biotechnol.">
        <title>The genomic sequence of the Chinese hamster ovary (CHO)-K1 cell line.</title>
        <authorList>
            <person name="Xu X."/>
            <person name="Nagarajan H."/>
            <person name="Lewis N.E."/>
            <person name="Pan S."/>
            <person name="Cai Z."/>
            <person name="Liu X."/>
            <person name="Chen W."/>
            <person name="Xie M."/>
            <person name="Wang W."/>
            <person name="Hammond S."/>
            <person name="Andersen M.R."/>
            <person name="Neff N."/>
            <person name="Passarelli B."/>
            <person name="Koh W."/>
            <person name="Fan H.C."/>
            <person name="Wang J."/>
            <person name="Gui Y."/>
            <person name="Lee K.H."/>
            <person name="Betenbaugh M.J."/>
            <person name="Quake S.R."/>
            <person name="Famili I."/>
            <person name="Palsson B.O."/>
            <person name="Wang J."/>
        </authorList>
    </citation>
    <scope>NUCLEOTIDE SEQUENCE [LARGE SCALE GENOMIC DNA]</scope>
    <source>
        <strain evidence="3">CHO K1 cell line</strain>
    </source>
</reference>
<dbReference type="EMBL" id="JH000062">
    <property type="protein sequence ID" value="EGV97991.1"/>
    <property type="molecule type" value="Genomic_DNA"/>
</dbReference>
<feature type="compositionally biased region" description="Polar residues" evidence="1">
    <location>
        <begin position="35"/>
        <end position="44"/>
    </location>
</feature>
<evidence type="ECO:0000313" key="2">
    <source>
        <dbReference type="EMBL" id="EGV97991.1"/>
    </source>
</evidence>